<evidence type="ECO:0000313" key="3">
    <source>
        <dbReference type="Proteomes" id="UP001596161"/>
    </source>
</evidence>
<dbReference type="InterPro" id="IPR001433">
    <property type="entry name" value="OxRdtase_FAD/NAD-bd"/>
</dbReference>
<dbReference type="Gene3D" id="3.40.50.80">
    <property type="entry name" value="Nucleotide-binding domain of ferredoxin-NADP reductase (FNR) module"/>
    <property type="match status" value="1"/>
</dbReference>
<proteinExistence type="predicted"/>
<dbReference type="InterPro" id="IPR017938">
    <property type="entry name" value="Riboflavin_synthase-like_b-brl"/>
</dbReference>
<dbReference type="CDD" id="cd00322">
    <property type="entry name" value="FNR_like"/>
    <property type="match status" value="1"/>
</dbReference>
<dbReference type="SUPFAM" id="SSF52343">
    <property type="entry name" value="Ferredoxin reductase-like, C-terminal NADP-linked domain"/>
    <property type="match status" value="1"/>
</dbReference>
<feature type="domain" description="FAD-binding FR-type" evidence="1">
    <location>
        <begin position="1"/>
        <end position="103"/>
    </location>
</feature>
<organism evidence="2 3">
    <name type="scientific">Adhaeribacter terreus</name>
    <dbReference type="NCBI Taxonomy" id="529703"/>
    <lineage>
        <taxon>Bacteria</taxon>
        <taxon>Pseudomonadati</taxon>
        <taxon>Bacteroidota</taxon>
        <taxon>Cytophagia</taxon>
        <taxon>Cytophagales</taxon>
        <taxon>Hymenobacteraceae</taxon>
        <taxon>Adhaeribacter</taxon>
    </lineage>
</organism>
<gene>
    <name evidence="2" type="ORF">ACFPIB_06525</name>
</gene>
<dbReference type="Pfam" id="PF00175">
    <property type="entry name" value="NAD_binding_1"/>
    <property type="match status" value="1"/>
</dbReference>
<evidence type="ECO:0000313" key="2">
    <source>
        <dbReference type="EMBL" id="MFC5270256.1"/>
    </source>
</evidence>
<dbReference type="PROSITE" id="PS51384">
    <property type="entry name" value="FAD_FR"/>
    <property type="match status" value="1"/>
</dbReference>
<dbReference type="SUPFAM" id="SSF63380">
    <property type="entry name" value="Riboflavin synthase domain-like"/>
    <property type="match status" value="1"/>
</dbReference>
<dbReference type="PRINTS" id="PR00410">
    <property type="entry name" value="PHEHYDRXLASE"/>
</dbReference>
<dbReference type="RefSeq" id="WP_378016627.1">
    <property type="nucleotide sequence ID" value="NZ_JBHSKT010000003.1"/>
</dbReference>
<dbReference type="PANTHER" id="PTHR47354:SF5">
    <property type="entry name" value="PROTEIN RFBI"/>
    <property type="match status" value="1"/>
</dbReference>
<dbReference type="EMBL" id="JBHSKT010000003">
    <property type="protein sequence ID" value="MFC5270256.1"/>
    <property type="molecule type" value="Genomic_DNA"/>
</dbReference>
<reference evidence="3" key="1">
    <citation type="journal article" date="2019" name="Int. J. Syst. Evol. Microbiol.">
        <title>The Global Catalogue of Microorganisms (GCM) 10K type strain sequencing project: providing services to taxonomists for standard genome sequencing and annotation.</title>
        <authorList>
            <consortium name="The Broad Institute Genomics Platform"/>
            <consortium name="The Broad Institute Genome Sequencing Center for Infectious Disease"/>
            <person name="Wu L."/>
            <person name="Ma J."/>
        </authorList>
    </citation>
    <scope>NUCLEOTIDE SEQUENCE [LARGE SCALE GENOMIC DNA]</scope>
    <source>
        <strain evidence="3">KACC 12602</strain>
    </source>
</reference>
<dbReference type="InterPro" id="IPR050415">
    <property type="entry name" value="MRET"/>
</dbReference>
<sequence>MATYQIRLKSKKEIADGTMAFYFEKPAGFTYKAGQYAEFKLIDPKETDEEGNGRAFSLANAPYQEDIMFATRMRDTAFKRNLKNMETGAELTMEGPSGSFTLPNNTKSPVVFLSGGIGITPMHSMLLQAAHDKTEHKLFLFYANNSPKTTAFLDDLLTARKENPNFTFVPSMTKLEGTGEKWEGETGFFREELLKKYLPDLSAPIYFISGPASMVSSIRKTLTDAGIDDDNIRTEEFAGY</sequence>
<protein>
    <submittedName>
        <fullName evidence="2">Ferredoxin--NADP reductase</fullName>
    </submittedName>
</protein>
<dbReference type="Proteomes" id="UP001596161">
    <property type="component" value="Unassembled WGS sequence"/>
</dbReference>
<accession>A0ABW0EAK0</accession>
<name>A0ABW0EAK0_9BACT</name>
<evidence type="ECO:0000259" key="1">
    <source>
        <dbReference type="PROSITE" id="PS51384"/>
    </source>
</evidence>
<dbReference type="InterPro" id="IPR039261">
    <property type="entry name" value="FNR_nucleotide-bd"/>
</dbReference>
<dbReference type="InterPro" id="IPR017927">
    <property type="entry name" value="FAD-bd_FR_type"/>
</dbReference>
<comment type="caution">
    <text evidence="2">The sequence shown here is derived from an EMBL/GenBank/DDBJ whole genome shotgun (WGS) entry which is preliminary data.</text>
</comment>
<keyword evidence="3" id="KW-1185">Reference proteome</keyword>
<dbReference type="Gene3D" id="2.40.30.10">
    <property type="entry name" value="Translation factors"/>
    <property type="match status" value="1"/>
</dbReference>
<dbReference type="PANTHER" id="PTHR47354">
    <property type="entry name" value="NADH OXIDOREDUCTASE HCR"/>
    <property type="match status" value="1"/>
</dbReference>